<dbReference type="EMBL" id="JAPZVI010000004">
    <property type="protein sequence ID" value="MCZ8401395.1"/>
    <property type="molecule type" value="Genomic_DNA"/>
</dbReference>
<dbReference type="AlphaFoldDB" id="A0A9X3KWC3"/>
<protein>
    <submittedName>
        <fullName evidence="1">Class I SAM-dependent methyltransferase</fullName>
    </submittedName>
</protein>
<evidence type="ECO:0000313" key="2">
    <source>
        <dbReference type="Proteomes" id="UP001141992"/>
    </source>
</evidence>
<dbReference type="SUPFAM" id="SSF53335">
    <property type="entry name" value="S-adenosyl-L-methionine-dependent methyltransferases"/>
    <property type="match status" value="1"/>
</dbReference>
<evidence type="ECO:0000313" key="1">
    <source>
        <dbReference type="EMBL" id="MCZ8401395.1"/>
    </source>
</evidence>
<dbReference type="InterPro" id="IPR029063">
    <property type="entry name" value="SAM-dependent_MTases_sf"/>
</dbReference>
<accession>A0A9X3KWC3</accession>
<organism evidence="1 2">
    <name type="scientific">Alcaligenes xylosoxydans xylosoxydans</name>
    <name type="common">Achromobacter xylosoxidans</name>
    <dbReference type="NCBI Taxonomy" id="85698"/>
    <lineage>
        <taxon>Bacteria</taxon>
        <taxon>Pseudomonadati</taxon>
        <taxon>Pseudomonadota</taxon>
        <taxon>Betaproteobacteria</taxon>
        <taxon>Burkholderiales</taxon>
        <taxon>Alcaligenaceae</taxon>
        <taxon>Achromobacter</taxon>
    </lineage>
</organism>
<dbReference type="GO" id="GO:0008168">
    <property type="term" value="F:methyltransferase activity"/>
    <property type="evidence" value="ECO:0007669"/>
    <property type="project" value="UniProtKB-KW"/>
</dbReference>
<keyword evidence="1" id="KW-0808">Transferase</keyword>
<keyword evidence="1" id="KW-0489">Methyltransferase</keyword>
<dbReference type="RefSeq" id="WP_070759937.1">
    <property type="nucleotide sequence ID" value="NZ_CP188776.1"/>
</dbReference>
<sequence length="172" mass="19728">MSDAAVLDPCCGGRMMWFDRADQRALFGDIRSEEHTLCDGRAFNITPDLNMDFRNIPFMDGTFGLVVFDPPHLRRAAKDSWLRAKYGILGDEWQEDLRLGLAECFRVLKPEGVLIFKWAEVQIPVSQILALTHHRPLFGHKSGKREKTHWMAFMKPSADHPSKDGHIKPRRA</sequence>
<dbReference type="GO" id="GO:0032259">
    <property type="term" value="P:methylation"/>
    <property type="evidence" value="ECO:0007669"/>
    <property type="project" value="UniProtKB-KW"/>
</dbReference>
<reference evidence="1" key="1">
    <citation type="submission" date="2022-12" db="EMBL/GenBank/DDBJ databases">
        <authorList>
            <person name="Voronina O.L."/>
            <person name="Kunda M.S."/>
            <person name="Ryzhova N."/>
            <person name="Aksenova E.I."/>
        </authorList>
    </citation>
    <scope>NUCLEOTIDE SEQUENCE</scope>
    <source>
        <strain evidence="1">SCCH136:Ach223948</strain>
    </source>
</reference>
<gene>
    <name evidence="1" type="ORF">O9570_08070</name>
</gene>
<name>A0A9X3KWC3_ALCXX</name>
<dbReference type="Proteomes" id="UP001141992">
    <property type="component" value="Unassembled WGS sequence"/>
</dbReference>
<comment type="caution">
    <text evidence="1">The sequence shown here is derived from an EMBL/GenBank/DDBJ whole genome shotgun (WGS) entry which is preliminary data.</text>
</comment>
<proteinExistence type="predicted"/>
<dbReference type="Gene3D" id="3.40.50.150">
    <property type="entry name" value="Vaccinia Virus protein VP39"/>
    <property type="match status" value="1"/>
</dbReference>